<comment type="subcellular location">
    <subcellularLocation>
        <location evidence="1">Nucleus</location>
    </subcellularLocation>
</comment>
<evidence type="ECO:0000256" key="1">
    <source>
        <dbReference type="ARBA" id="ARBA00004123"/>
    </source>
</evidence>
<name>A0A1B2JH36_PICPA</name>
<gene>
    <name evidence="7" type="primary">LEA1</name>
    <name evidence="7" type="ORF">ATY40_BA7505045</name>
</gene>
<protein>
    <recommendedName>
        <fullName evidence="6">U2 small nuclear ribonucleoprotein A'</fullName>
    </recommendedName>
</protein>
<keyword evidence="4" id="KW-0539">Nucleus</keyword>
<accession>A0A1B2JH36</accession>
<dbReference type="SUPFAM" id="SSF52058">
    <property type="entry name" value="L domain-like"/>
    <property type="match status" value="1"/>
</dbReference>
<evidence type="ECO:0000313" key="7">
    <source>
        <dbReference type="EMBL" id="ANZ77374.1"/>
    </source>
</evidence>
<keyword evidence="3" id="KW-0677">Repeat</keyword>
<dbReference type="InterPro" id="IPR032675">
    <property type="entry name" value="LRR_dom_sf"/>
</dbReference>
<evidence type="ECO:0000256" key="4">
    <source>
        <dbReference type="ARBA" id="ARBA00023242"/>
    </source>
</evidence>
<dbReference type="EMBL" id="CP014587">
    <property type="protein sequence ID" value="ANZ77374.1"/>
    <property type="molecule type" value="Genomic_DNA"/>
</dbReference>
<keyword evidence="8" id="KW-1185">Reference proteome</keyword>
<dbReference type="GO" id="GO:0030620">
    <property type="term" value="F:U2 snRNA binding"/>
    <property type="evidence" value="ECO:0007669"/>
    <property type="project" value="InterPro"/>
</dbReference>
<dbReference type="AlphaFoldDB" id="A0A1B2JH36"/>
<dbReference type="Gene3D" id="3.80.10.10">
    <property type="entry name" value="Ribonuclease Inhibitor"/>
    <property type="match status" value="1"/>
</dbReference>
<sequence>MKLTPDVVQNASIYTDPEKQRVLMLRNKNIFMIENLGVLNNNNSTIIEAMDFTGNDIRHLGNIPYSPRLKTILIAKNSVRSIQSNFVQNVPNVESIVLIDNKIKSLTSLEPLVQAKRLKNLYLMGNPVTSHKYYRLWVIWRLPSLKVLDFKKIKDKERTQASELFGQHDSPTELANEILKDAISNGPATQEESTETFTLTAEEREELKTQLANATTLAEISRIEQLIKQAS</sequence>
<evidence type="ECO:0000256" key="3">
    <source>
        <dbReference type="ARBA" id="ARBA00022737"/>
    </source>
</evidence>
<organism evidence="7 8">
    <name type="scientific">Komagataella pastoris</name>
    <name type="common">Yeast</name>
    <name type="synonym">Pichia pastoris</name>
    <dbReference type="NCBI Taxonomy" id="4922"/>
    <lineage>
        <taxon>Eukaryota</taxon>
        <taxon>Fungi</taxon>
        <taxon>Dikarya</taxon>
        <taxon>Ascomycota</taxon>
        <taxon>Saccharomycotina</taxon>
        <taxon>Pichiomycetes</taxon>
        <taxon>Pichiales</taxon>
        <taxon>Pichiaceae</taxon>
        <taxon>Komagataella</taxon>
    </lineage>
</organism>
<comment type="similarity">
    <text evidence="5">Belongs to the U2 small nuclear ribonucleoprotein A family.</text>
</comment>
<evidence type="ECO:0000256" key="6">
    <source>
        <dbReference type="ARBA" id="ARBA00024238"/>
    </source>
</evidence>
<dbReference type="GO" id="GO:0005686">
    <property type="term" value="C:U2 snRNP"/>
    <property type="evidence" value="ECO:0007669"/>
    <property type="project" value="TreeGrafter"/>
</dbReference>
<keyword evidence="2" id="KW-0433">Leucine-rich repeat</keyword>
<dbReference type="PANTHER" id="PTHR10552:SF6">
    <property type="entry name" value="U2 SMALL NUCLEAR RIBONUCLEOPROTEIN A"/>
    <property type="match status" value="1"/>
</dbReference>
<evidence type="ECO:0000256" key="5">
    <source>
        <dbReference type="ARBA" id="ARBA00024196"/>
    </source>
</evidence>
<dbReference type="Proteomes" id="UP000094565">
    <property type="component" value="Chromosome 4"/>
</dbReference>
<reference evidence="7 8" key="1">
    <citation type="submission" date="2016-02" db="EMBL/GenBank/DDBJ databases">
        <title>Comparative genomic and transcriptomic foundation for Pichia pastoris.</title>
        <authorList>
            <person name="Love K.R."/>
            <person name="Shah K.A."/>
            <person name="Whittaker C.A."/>
            <person name="Wu J."/>
            <person name="Bartlett M.C."/>
            <person name="Ma D."/>
            <person name="Leeson R.L."/>
            <person name="Priest M."/>
            <person name="Young S.K."/>
            <person name="Love J.C."/>
        </authorList>
    </citation>
    <scope>NUCLEOTIDE SEQUENCE [LARGE SCALE GENOMIC DNA]</scope>
    <source>
        <strain evidence="7 8">ATCC 28485</strain>
    </source>
</reference>
<evidence type="ECO:0000313" key="8">
    <source>
        <dbReference type="Proteomes" id="UP000094565"/>
    </source>
</evidence>
<dbReference type="InterPro" id="IPR044640">
    <property type="entry name" value="RU2A"/>
</dbReference>
<dbReference type="Pfam" id="PF14580">
    <property type="entry name" value="LRR_9"/>
    <property type="match status" value="1"/>
</dbReference>
<proteinExistence type="inferred from homology"/>
<dbReference type="PANTHER" id="PTHR10552">
    <property type="entry name" value="U2 SMALL NUCLEAR RIBONUCLEOPROTEIN A"/>
    <property type="match status" value="1"/>
</dbReference>
<dbReference type="OrthoDB" id="433501at2759"/>
<evidence type="ECO:0000256" key="2">
    <source>
        <dbReference type="ARBA" id="ARBA00022614"/>
    </source>
</evidence>
<dbReference type="GO" id="GO:0000398">
    <property type="term" value="P:mRNA splicing, via spliceosome"/>
    <property type="evidence" value="ECO:0007669"/>
    <property type="project" value="InterPro"/>
</dbReference>